<dbReference type="Proteomes" id="UP000008311">
    <property type="component" value="Unassembled WGS sequence"/>
</dbReference>
<dbReference type="STRING" id="3988.B9T8G6"/>
<name>B9T8G6_RICCO</name>
<dbReference type="SMART" id="SM01045">
    <property type="entry name" value="BURP"/>
    <property type="match status" value="1"/>
</dbReference>
<proteinExistence type="predicted"/>
<dbReference type="InterPro" id="IPR004873">
    <property type="entry name" value="BURP_dom"/>
</dbReference>
<dbReference type="EMBL" id="EQ975039">
    <property type="protein sequence ID" value="EEF27848.1"/>
    <property type="molecule type" value="Genomic_DNA"/>
</dbReference>
<dbReference type="PROSITE" id="PS51277">
    <property type="entry name" value="BURP"/>
    <property type="match status" value="1"/>
</dbReference>
<reference evidence="3" key="1">
    <citation type="journal article" date="2010" name="Nat. Biotechnol.">
        <title>Draft genome sequence of the oilseed species Ricinus communis.</title>
        <authorList>
            <person name="Chan A.P."/>
            <person name="Crabtree J."/>
            <person name="Zhao Q."/>
            <person name="Lorenzi H."/>
            <person name="Orvis J."/>
            <person name="Puiu D."/>
            <person name="Melake-Berhan A."/>
            <person name="Jones K.M."/>
            <person name="Redman J."/>
            <person name="Chen G."/>
            <person name="Cahoon E.B."/>
            <person name="Gedil M."/>
            <person name="Stanke M."/>
            <person name="Haas B.J."/>
            <person name="Wortman J.R."/>
            <person name="Fraser-Liggett C.M."/>
            <person name="Ravel J."/>
            <person name="Rabinowicz P.D."/>
        </authorList>
    </citation>
    <scope>NUCLEOTIDE SEQUENCE [LARGE SCALE GENOMIC DNA]</scope>
    <source>
        <strain evidence="3">cv. Hale</strain>
    </source>
</reference>
<gene>
    <name evidence="2" type="ORF">RCOM_0045320</name>
</gene>
<dbReference type="PANTHER" id="PTHR31236:SF56">
    <property type="entry name" value="BURP DOMAIN-CONTAINING PROTEIN"/>
    <property type="match status" value="1"/>
</dbReference>
<dbReference type="InParanoid" id="B9T8G6"/>
<evidence type="ECO:0000259" key="1">
    <source>
        <dbReference type="PROSITE" id="PS51277"/>
    </source>
</evidence>
<dbReference type="Pfam" id="PF03181">
    <property type="entry name" value="BURP"/>
    <property type="match status" value="1"/>
</dbReference>
<sequence length="218" mass="24631">MEDMDNAKSKYGKHYDIEGLDDVSNLHVGQKMKIYIPKPTNKAKFMPRQVAESMPFSSEKLPVILERFSVKRESLQAKKIKETIENYESTGIKGEDKYCPTSLESLIDFIVSHIDRQATSMQEYTTMGVKMLGENQVVCHKQKYPYAVYYCHSINATKVYAVALGGADGTKAKALAVCHLDTSSWNPRYLAFLMLKIKPGEGTICHFIKSNTLVWSSN</sequence>
<organism evidence="2 3">
    <name type="scientific">Ricinus communis</name>
    <name type="common">Castor bean</name>
    <dbReference type="NCBI Taxonomy" id="3988"/>
    <lineage>
        <taxon>Eukaryota</taxon>
        <taxon>Viridiplantae</taxon>
        <taxon>Streptophyta</taxon>
        <taxon>Embryophyta</taxon>
        <taxon>Tracheophyta</taxon>
        <taxon>Spermatophyta</taxon>
        <taxon>Magnoliopsida</taxon>
        <taxon>eudicotyledons</taxon>
        <taxon>Gunneridae</taxon>
        <taxon>Pentapetalae</taxon>
        <taxon>rosids</taxon>
        <taxon>fabids</taxon>
        <taxon>Malpighiales</taxon>
        <taxon>Euphorbiaceae</taxon>
        <taxon>Acalyphoideae</taxon>
        <taxon>Acalypheae</taxon>
        <taxon>Ricinus</taxon>
    </lineage>
</organism>
<accession>B9T8G6</accession>
<dbReference type="AlphaFoldDB" id="B9T8G6"/>
<keyword evidence="3" id="KW-1185">Reference proteome</keyword>
<dbReference type="PANTHER" id="PTHR31236">
    <property type="entry name" value="BURP DOMAIN PROTEIN USPL1-LIKE"/>
    <property type="match status" value="1"/>
</dbReference>
<feature type="domain" description="BURP" evidence="1">
    <location>
        <begin position="20"/>
        <end position="218"/>
    </location>
</feature>
<evidence type="ECO:0000313" key="2">
    <source>
        <dbReference type="EMBL" id="EEF27848.1"/>
    </source>
</evidence>
<evidence type="ECO:0000313" key="3">
    <source>
        <dbReference type="Proteomes" id="UP000008311"/>
    </source>
</evidence>
<dbReference type="InterPro" id="IPR044816">
    <property type="entry name" value="BURP"/>
</dbReference>
<protein>
    <submittedName>
        <fullName evidence="2">Dehydration-responsive protein RD22, putative</fullName>
    </submittedName>
</protein>